<dbReference type="EMBL" id="JARXVC010000002">
    <property type="protein sequence ID" value="MDH6280059.1"/>
    <property type="molecule type" value="Genomic_DNA"/>
</dbReference>
<proteinExistence type="predicted"/>
<gene>
    <name evidence="1" type="ORF">M2280_001268</name>
</gene>
<dbReference type="RefSeq" id="WP_280759400.1">
    <property type="nucleotide sequence ID" value="NZ_JARXVC010000002.1"/>
</dbReference>
<reference evidence="1 2" key="1">
    <citation type="submission" date="2023-04" db="EMBL/GenBank/DDBJ databases">
        <title>Forest soil microbial communities from Buena Vista Peninsula, Colon Province, Panama.</title>
        <authorList>
            <person name="Bouskill N."/>
        </authorList>
    </citation>
    <scope>NUCLEOTIDE SEQUENCE [LARGE SCALE GENOMIC DNA]</scope>
    <source>
        <strain evidence="1 2">CFH S0262</strain>
    </source>
</reference>
<comment type="caution">
    <text evidence="1">The sequence shown here is derived from an EMBL/GenBank/DDBJ whole genome shotgun (WGS) entry which is preliminary data.</text>
</comment>
<evidence type="ECO:0000313" key="2">
    <source>
        <dbReference type="Proteomes" id="UP001160334"/>
    </source>
</evidence>
<organism evidence="1 2">
    <name type="scientific">Prescottella agglutinans</name>
    <dbReference type="NCBI Taxonomy" id="1644129"/>
    <lineage>
        <taxon>Bacteria</taxon>
        <taxon>Bacillati</taxon>
        <taxon>Actinomycetota</taxon>
        <taxon>Actinomycetes</taxon>
        <taxon>Mycobacteriales</taxon>
        <taxon>Nocardiaceae</taxon>
        <taxon>Prescottella</taxon>
    </lineage>
</organism>
<keyword evidence="2" id="KW-1185">Reference proteome</keyword>
<dbReference type="Proteomes" id="UP001160334">
    <property type="component" value="Unassembled WGS sequence"/>
</dbReference>
<name>A0ABT6M9J1_9NOCA</name>
<accession>A0ABT6M9J1</accession>
<protein>
    <submittedName>
        <fullName evidence="1">Uncharacterized protein</fullName>
    </submittedName>
</protein>
<evidence type="ECO:0000313" key="1">
    <source>
        <dbReference type="EMBL" id="MDH6280059.1"/>
    </source>
</evidence>
<sequence>MGSLFSIAKFLGFDPKEAIPGILDQLLAASVAANQPPAPAP</sequence>